<dbReference type="RefSeq" id="WP_394821780.1">
    <property type="nucleotide sequence ID" value="NZ_CP089984.1"/>
</dbReference>
<organism evidence="6 7">
    <name type="scientific">Pendulispora albinea</name>
    <dbReference type="NCBI Taxonomy" id="2741071"/>
    <lineage>
        <taxon>Bacteria</taxon>
        <taxon>Pseudomonadati</taxon>
        <taxon>Myxococcota</taxon>
        <taxon>Myxococcia</taxon>
        <taxon>Myxococcales</taxon>
        <taxon>Sorangiineae</taxon>
        <taxon>Pendulisporaceae</taxon>
        <taxon>Pendulispora</taxon>
    </lineage>
</organism>
<evidence type="ECO:0000256" key="3">
    <source>
        <dbReference type="ARBA" id="ARBA00023125"/>
    </source>
</evidence>
<proteinExistence type="inferred from homology"/>
<dbReference type="InterPro" id="IPR036390">
    <property type="entry name" value="WH_DNA-bd_sf"/>
</dbReference>
<evidence type="ECO:0000256" key="1">
    <source>
        <dbReference type="ARBA" id="ARBA00009437"/>
    </source>
</evidence>
<sequence length="291" mass="32231">MNWNDLRFLLAVHRHRSHEKAAKALGVDATTVGRKLRSLERAVGTRLVRRVAEGHVLTPAAEVLVPAIERIELDAVSIERQARGSDAGPTGTVRVTASDGLTNYVLVPTLALLRARHPGLHVQWVSESRVLDLARREADIAVRTVRPSNPNLVAHRLAPLRIGIFASKPYLRDRNAPRHLRDLKAHTWLGYVEPSPAKKDPALAWLDEHVPRARVVLRATTASTLVEACAAGLGLVLMYERIGQADPRLVQVLPQHPAIAPREVWALHHEDDRANARVQVVSMWIRDVMGG</sequence>
<dbReference type="PANTHER" id="PTHR30537:SF3">
    <property type="entry name" value="TRANSCRIPTIONAL REGULATORY PROTEIN"/>
    <property type="match status" value="1"/>
</dbReference>
<dbReference type="SUPFAM" id="SSF46785">
    <property type="entry name" value="Winged helix' DNA-binding domain"/>
    <property type="match status" value="1"/>
</dbReference>
<dbReference type="PANTHER" id="PTHR30537">
    <property type="entry name" value="HTH-TYPE TRANSCRIPTIONAL REGULATOR"/>
    <property type="match status" value="1"/>
</dbReference>
<dbReference type="Proteomes" id="UP001370348">
    <property type="component" value="Chromosome"/>
</dbReference>
<dbReference type="PROSITE" id="PS50931">
    <property type="entry name" value="HTH_LYSR"/>
    <property type="match status" value="1"/>
</dbReference>
<keyword evidence="2" id="KW-0805">Transcription regulation</keyword>
<evidence type="ECO:0000256" key="4">
    <source>
        <dbReference type="ARBA" id="ARBA00023163"/>
    </source>
</evidence>
<keyword evidence="4" id="KW-0804">Transcription</keyword>
<dbReference type="EMBL" id="CP089984">
    <property type="protein sequence ID" value="WXB12164.1"/>
    <property type="molecule type" value="Genomic_DNA"/>
</dbReference>
<reference evidence="6 7" key="1">
    <citation type="submission" date="2021-12" db="EMBL/GenBank/DDBJ databases">
        <title>Discovery of the Pendulisporaceae a myxobacterial family with distinct sporulation behavior and unique specialized metabolism.</title>
        <authorList>
            <person name="Garcia R."/>
            <person name="Popoff A."/>
            <person name="Bader C.D."/>
            <person name="Loehr J."/>
            <person name="Walesch S."/>
            <person name="Walt C."/>
            <person name="Boldt J."/>
            <person name="Bunk B."/>
            <person name="Haeckl F.J.F.P.J."/>
            <person name="Gunesch A.P."/>
            <person name="Birkelbach J."/>
            <person name="Nuebel U."/>
            <person name="Pietschmann T."/>
            <person name="Bach T."/>
            <person name="Mueller R."/>
        </authorList>
    </citation>
    <scope>NUCLEOTIDE SEQUENCE [LARGE SCALE GENOMIC DNA]</scope>
    <source>
        <strain evidence="6 7">MSr11954</strain>
    </source>
</reference>
<dbReference type="SUPFAM" id="SSF53850">
    <property type="entry name" value="Periplasmic binding protein-like II"/>
    <property type="match status" value="1"/>
</dbReference>
<feature type="domain" description="HTH lysR-type" evidence="5">
    <location>
        <begin position="1"/>
        <end position="58"/>
    </location>
</feature>
<evidence type="ECO:0000313" key="7">
    <source>
        <dbReference type="Proteomes" id="UP001370348"/>
    </source>
</evidence>
<dbReference type="Gene3D" id="1.10.10.10">
    <property type="entry name" value="Winged helix-like DNA-binding domain superfamily/Winged helix DNA-binding domain"/>
    <property type="match status" value="1"/>
</dbReference>
<keyword evidence="7" id="KW-1185">Reference proteome</keyword>
<dbReference type="InterPro" id="IPR058163">
    <property type="entry name" value="LysR-type_TF_proteobact-type"/>
</dbReference>
<dbReference type="Gene3D" id="3.40.190.290">
    <property type="match status" value="1"/>
</dbReference>
<dbReference type="InterPro" id="IPR005119">
    <property type="entry name" value="LysR_subst-bd"/>
</dbReference>
<comment type="similarity">
    <text evidence="1">Belongs to the LysR transcriptional regulatory family.</text>
</comment>
<gene>
    <name evidence="6" type="ORF">LZC94_30460</name>
</gene>
<name>A0ABZ2LRE1_9BACT</name>
<protein>
    <submittedName>
        <fullName evidence="6">LysR family transcriptional regulator</fullName>
    </submittedName>
</protein>
<dbReference type="Pfam" id="PF00126">
    <property type="entry name" value="HTH_1"/>
    <property type="match status" value="1"/>
</dbReference>
<evidence type="ECO:0000259" key="5">
    <source>
        <dbReference type="PROSITE" id="PS50931"/>
    </source>
</evidence>
<keyword evidence="3" id="KW-0238">DNA-binding</keyword>
<dbReference type="InterPro" id="IPR036388">
    <property type="entry name" value="WH-like_DNA-bd_sf"/>
</dbReference>
<accession>A0ABZ2LRE1</accession>
<evidence type="ECO:0000256" key="2">
    <source>
        <dbReference type="ARBA" id="ARBA00023015"/>
    </source>
</evidence>
<dbReference type="InterPro" id="IPR000847">
    <property type="entry name" value="LysR_HTH_N"/>
</dbReference>
<dbReference type="Pfam" id="PF03466">
    <property type="entry name" value="LysR_substrate"/>
    <property type="match status" value="1"/>
</dbReference>
<evidence type="ECO:0000313" key="6">
    <source>
        <dbReference type="EMBL" id="WXB12164.1"/>
    </source>
</evidence>